<dbReference type="PROSITE" id="PS00947">
    <property type="entry name" value="CATHELICIDINS_2"/>
    <property type="match status" value="4"/>
</dbReference>
<keyword evidence="3" id="KW-0964">Secreted</keyword>
<dbReference type="STRING" id="8469.M7BBJ0"/>
<protein>
    <submittedName>
        <fullName evidence="8">Uncharacterized protein</fullName>
    </submittedName>
</protein>
<evidence type="ECO:0000256" key="5">
    <source>
        <dbReference type="ARBA" id="ARBA00023022"/>
    </source>
</evidence>
<proteinExistence type="inferred from homology"/>
<keyword evidence="9" id="KW-1185">Reference proteome</keyword>
<dbReference type="Pfam" id="PF00666">
    <property type="entry name" value="Cathelicidins"/>
    <property type="match status" value="4"/>
</dbReference>
<dbReference type="PANTHER" id="PTHR10206">
    <property type="entry name" value="CATHELICIDIN"/>
    <property type="match status" value="1"/>
</dbReference>
<dbReference type="GO" id="GO:0050830">
    <property type="term" value="P:defense response to Gram-positive bacterium"/>
    <property type="evidence" value="ECO:0007669"/>
    <property type="project" value="TreeGrafter"/>
</dbReference>
<name>M7BBJ0_CHEMY</name>
<comment type="similarity">
    <text evidence="2">Belongs to the cathelicidin family.</text>
</comment>
<evidence type="ECO:0000256" key="2">
    <source>
        <dbReference type="ARBA" id="ARBA00005320"/>
    </source>
</evidence>
<accession>M7BBJ0</accession>
<dbReference type="Gene3D" id="3.10.450.10">
    <property type="match status" value="5"/>
</dbReference>
<dbReference type="InterPro" id="IPR018216">
    <property type="entry name" value="Cathelicidin_CS"/>
</dbReference>
<evidence type="ECO:0000256" key="1">
    <source>
        <dbReference type="ARBA" id="ARBA00004613"/>
    </source>
</evidence>
<dbReference type="GO" id="GO:0061844">
    <property type="term" value="P:antimicrobial humoral immune response mediated by antimicrobial peptide"/>
    <property type="evidence" value="ECO:0007669"/>
    <property type="project" value="TreeGrafter"/>
</dbReference>
<keyword evidence="7" id="KW-0732">Signal</keyword>
<dbReference type="FunFam" id="3.10.450.10:FF:000003">
    <property type="entry name" value="Cathelicidin antimicrobial peptide"/>
    <property type="match status" value="4"/>
</dbReference>
<dbReference type="eggNOG" id="ENOG502SAES">
    <property type="taxonomic scope" value="Eukaryota"/>
</dbReference>
<evidence type="ECO:0000313" key="8">
    <source>
        <dbReference type="EMBL" id="EMP29518.1"/>
    </source>
</evidence>
<reference evidence="9" key="1">
    <citation type="journal article" date="2013" name="Nat. Genet.">
        <title>The draft genomes of soft-shell turtle and green sea turtle yield insights into the development and evolution of the turtle-specific body plan.</title>
        <authorList>
            <person name="Wang Z."/>
            <person name="Pascual-Anaya J."/>
            <person name="Zadissa A."/>
            <person name="Li W."/>
            <person name="Niimura Y."/>
            <person name="Huang Z."/>
            <person name="Li C."/>
            <person name="White S."/>
            <person name="Xiong Z."/>
            <person name="Fang D."/>
            <person name="Wang B."/>
            <person name="Ming Y."/>
            <person name="Chen Y."/>
            <person name="Zheng Y."/>
            <person name="Kuraku S."/>
            <person name="Pignatelli M."/>
            <person name="Herrero J."/>
            <person name="Beal K."/>
            <person name="Nozawa M."/>
            <person name="Li Q."/>
            <person name="Wang J."/>
            <person name="Zhang H."/>
            <person name="Yu L."/>
            <person name="Shigenobu S."/>
            <person name="Wang J."/>
            <person name="Liu J."/>
            <person name="Flicek P."/>
            <person name="Searle S."/>
            <person name="Wang J."/>
            <person name="Kuratani S."/>
            <person name="Yin Y."/>
            <person name="Aken B."/>
            <person name="Zhang G."/>
            <person name="Irie N."/>
        </authorList>
    </citation>
    <scope>NUCLEOTIDE SEQUENCE [LARGE SCALE GENOMIC DNA]</scope>
</reference>
<dbReference type="PANTHER" id="PTHR10206:SF0">
    <property type="entry name" value="CATHELICIDIN B1-RELATED"/>
    <property type="match status" value="1"/>
</dbReference>
<dbReference type="Proteomes" id="UP000031443">
    <property type="component" value="Unassembled WGS sequence"/>
</dbReference>
<feature type="signal peptide" evidence="7">
    <location>
        <begin position="1"/>
        <end position="20"/>
    </location>
</feature>
<sequence length="538" mass="59788">METCCRPVLLLVIVAAAATAVPSQHKTLSYEEAIALAVDFYNKGSGIDHAFRLLKADPQPEWDMTSNPRQALKFTVKETVCPVSEKLPGTECDFRDDGVVRDCSGFFSTLQKSPIVLISCNTVTQEDVSSKTIQSLKFTVKETVCPVSEKCDINQCEFKEDAQPPAPAAPAPSSPPLPSHEDAVLAGVQLYNQEPGTTLAYRLLEAEPQPDWDMSSKTIQTLRFTVKETVCLVSEKRDINQCEFKEDGLVKDCSGFFSTEKDPPSVIIKCEEASEEVGNRAGLLSAHGWAEAGLRVSLTEILASHEDAVLAAVQIYNQDPDITLAYRLLEAEPQPDWDVSSKTIQPLTFTVKETVCLVKEKRDISQCEFKEDGLVKDCSGFFSTEQDPASIIIKCEEASEETRSYEVAVSHAVDLYNQKAPGDSLFRLLEADPQPGWDENSQSTQELNFLIKETVCPVSEKAVTEQCDFKEDGLVRDCSGYIFPEQQPATILITCDTVAEEPTRVRRSRFGRFFKKVRKQLGRVLRHSRITVGGRMRF</sequence>
<dbReference type="GO" id="GO:0005615">
    <property type="term" value="C:extracellular space"/>
    <property type="evidence" value="ECO:0007669"/>
    <property type="project" value="TreeGrafter"/>
</dbReference>
<evidence type="ECO:0000256" key="6">
    <source>
        <dbReference type="ARBA" id="ARBA00023157"/>
    </source>
</evidence>
<comment type="subcellular location">
    <subcellularLocation>
        <location evidence="1">Secreted</location>
    </subcellularLocation>
</comment>
<dbReference type="GO" id="GO:0050829">
    <property type="term" value="P:defense response to Gram-negative bacterium"/>
    <property type="evidence" value="ECO:0007669"/>
    <property type="project" value="TreeGrafter"/>
</dbReference>
<dbReference type="GO" id="GO:0045087">
    <property type="term" value="P:innate immune response"/>
    <property type="evidence" value="ECO:0007669"/>
    <property type="project" value="TreeGrafter"/>
</dbReference>
<evidence type="ECO:0000256" key="3">
    <source>
        <dbReference type="ARBA" id="ARBA00022525"/>
    </source>
</evidence>
<evidence type="ECO:0000256" key="7">
    <source>
        <dbReference type="SAM" id="SignalP"/>
    </source>
</evidence>
<keyword evidence="4" id="KW-0929">Antimicrobial</keyword>
<dbReference type="InterPro" id="IPR001894">
    <property type="entry name" value="Cathelicidin-like"/>
</dbReference>
<evidence type="ECO:0000256" key="4">
    <source>
        <dbReference type="ARBA" id="ARBA00022529"/>
    </source>
</evidence>
<keyword evidence="5" id="KW-0044">Antibiotic</keyword>
<dbReference type="SUPFAM" id="SSF54403">
    <property type="entry name" value="Cystatin/monellin"/>
    <property type="match status" value="5"/>
</dbReference>
<feature type="chain" id="PRO_5004080149" evidence="7">
    <location>
        <begin position="21"/>
        <end position="538"/>
    </location>
</feature>
<dbReference type="GO" id="GO:0001530">
    <property type="term" value="F:lipopolysaccharide binding"/>
    <property type="evidence" value="ECO:0007669"/>
    <property type="project" value="TreeGrafter"/>
</dbReference>
<dbReference type="EMBL" id="KB555349">
    <property type="protein sequence ID" value="EMP29518.1"/>
    <property type="molecule type" value="Genomic_DNA"/>
</dbReference>
<dbReference type="AlphaFoldDB" id="M7BBJ0"/>
<keyword evidence="6" id="KW-1015">Disulfide bond</keyword>
<organism evidence="8 9">
    <name type="scientific">Chelonia mydas</name>
    <name type="common">Green sea-turtle</name>
    <name type="synonym">Chelonia agassizi</name>
    <dbReference type="NCBI Taxonomy" id="8469"/>
    <lineage>
        <taxon>Eukaryota</taxon>
        <taxon>Metazoa</taxon>
        <taxon>Chordata</taxon>
        <taxon>Craniata</taxon>
        <taxon>Vertebrata</taxon>
        <taxon>Euteleostomi</taxon>
        <taxon>Archelosauria</taxon>
        <taxon>Testudinata</taxon>
        <taxon>Testudines</taxon>
        <taxon>Cryptodira</taxon>
        <taxon>Durocryptodira</taxon>
        <taxon>Americhelydia</taxon>
        <taxon>Chelonioidea</taxon>
        <taxon>Cheloniidae</taxon>
        <taxon>Chelonia</taxon>
    </lineage>
</organism>
<evidence type="ECO:0000313" key="9">
    <source>
        <dbReference type="Proteomes" id="UP000031443"/>
    </source>
</evidence>
<dbReference type="InterPro" id="IPR046350">
    <property type="entry name" value="Cystatin_sf"/>
</dbReference>
<gene>
    <name evidence="8" type="ORF">UY3_13360</name>
</gene>